<proteinExistence type="predicted"/>
<dbReference type="RefSeq" id="WP_009165765.1">
    <property type="nucleotide sequence ID" value="NZ_ADFP01000121.1"/>
</dbReference>
<sequence length="50" mass="5651">MANTKKAATVVAGNPAELAIQPNVHEYERREDDMGNGIKRVTYYVKKDEE</sequence>
<comment type="caution">
    <text evidence="1">The sequence shown here is derived from an EMBL/GenBank/DDBJ whole genome shotgun (WGS) entry which is preliminary data.</text>
</comment>
<reference evidence="1 2" key="1">
    <citation type="submission" date="2009-12" db="EMBL/GenBank/DDBJ databases">
        <authorList>
            <person name="Shrivastava S."/>
            <person name="Madupu R."/>
            <person name="Durkin A.S."/>
            <person name="Torralba M."/>
            <person name="Methe B."/>
            <person name="Sutton G.G."/>
            <person name="Strausberg R.L."/>
            <person name="Nelson K.E."/>
        </authorList>
    </citation>
    <scope>NUCLEOTIDE SEQUENCE [LARGE SCALE GENOMIC DNA]</scope>
    <source>
        <strain evidence="1 2">W5455</strain>
    </source>
</reference>
<evidence type="ECO:0000313" key="1">
    <source>
        <dbReference type="EMBL" id="EFB89760.1"/>
    </source>
</evidence>
<dbReference type="Proteomes" id="UP000006462">
    <property type="component" value="Unassembled WGS sequence"/>
</dbReference>
<accession>A0ABM9ZSE2</accession>
<protein>
    <submittedName>
        <fullName evidence="1">Uncharacterized protein</fullName>
    </submittedName>
</protein>
<dbReference type="EMBL" id="ADFP01000121">
    <property type="protein sequence ID" value="EFB89760.1"/>
    <property type="molecule type" value="Genomic_DNA"/>
</dbReference>
<name>A0ABM9ZSE2_9BACT</name>
<evidence type="ECO:0000313" key="2">
    <source>
        <dbReference type="Proteomes" id="UP000006462"/>
    </source>
</evidence>
<keyword evidence="2" id="KW-1185">Reference proteome</keyword>
<organism evidence="1 2">
    <name type="scientific">Pyramidobacter piscolens W5455</name>
    <dbReference type="NCBI Taxonomy" id="352165"/>
    <lineage>
        <taxon>Bacteria</taxon>
        <taxon>Thermotogati</taxon>
        <taxon>Synergistota</taxon>
        <taxon>Synergistia</taxon>
        <taxon>Synergistales</taxon>
        <taxon>Dethiosulfovibrionaceae</taxon>
        <taxon>Pyramidobacter</taxon>
    </lineage>
</organism>
<gene>
    <name evidence="1" type="ORF">HMPREF7215_2574</name>
</gene>